<evidence type="ECO:0000256" key="2">
    <source>
        <dbReference type="SAM" id="Phobius"/>
    </source>
</evidence>
<reference evidence="3 4" key="1">
    <citation type="submission" date="2014-06" db="EMBL/GenBank/DDBJ databases">
        <authorList>
            <consortium name="DOE Joint Genome Institute"/>
            <person name="Kuo A."/>
            <person name="Kohler A."/>
            <person name="Nagy L.G."/>
            <person name="Floudas D."/>
            <person name="Copeland A."/>
            <person name="Barry K.W."/>
            <person name="Cichocki N."/>
            <person name="Veneault-Fourrey C."/>
            <person name="LaButti K."/>
            <person name="Lindquist E.A."/>
            <person name="Lipzen A."/>
            <person name="Lundell T."/>
            <person name="Morin E."/>
            <person name="Murat C."/>
            <person name="Sun H."/>
            <person name="Tunlid A."/>
            <person name="Henrissat B."/>
            <person name="Grigoriev I.V."/>
            <person name="Hibbett D.S."/>
            <person name="Martin F."/>
            <person name="Nordberg H.P."/>
            <person name="Cantor M.N."/>
            <person name="Hua S.X."/>
        </authorList>
    </citation>
    <scope>NUCLEOTIDE SEQUENCE [LARGE SCALE GENOMIC DNA]</scope>
    <source>
        <strain evidence="3 4">ATCC 200175</strain>
    </source>
</reference>
<proteinExistence type="predicted"/>
<feature type="transmembrane region" description="Helical" evidence="2">
    <location>
        <begin position="131"/>
        <end position="152"/>
    </location>
</feature>
<gene>
    <name evidence="3" type="ORF">PAXINDRAFT_101272</name>
</gene>
<feature type="region of interest" description="Disordered" evidence="1">
    <location>
        <begin position="631"/>
        <end position="651"/>
    </location>
</feature>
<feature type="transmembrane region" description="Helical" evidence="2">
    <location>
        <begin position="68"/>
        <end position="92"/>
    </location>
</feature>
<evidence type="ECO:0000313" key="3">
    <source>
        <dbReference type="EMBL" id="KIJ12339.1"/>
    </source>
</evidence>
<name>A0A0C9STU5_PAXIN</name>
<feature type="transmembrane region" description="Helical" evidence="2">
    <location>
        <begin position="545"/>
        <end position="570"/>
    </location>
</feature>
<keyword evidence="4" id="KW-1185">Reference proteome</keyword>
<dbReference type="HOGENOM" id="CLU_027217_1_0_1"/>
<reference evidence="4" key="2">
    <citation type="submission" date="2015-01" db="EMBL/GenBank/DDBJ databases">
        <title>Evolutionary Origins and Diversification of the Mycorrhizal Mutualists.</title>
        <authorList>
            <consortium name="DOE Joint Genome Institute"/>
            <consortium name="Mycorrhizal Genomics Consortium"/>
            <person name="Kohler A."/>
            <person name="Kuo A."/>
            <person name="Nagy L.G."/>
            <person name="Floudas D."/>
            <person name="Copeland A."/>
            <person name="Barry K.W."/>
            <person name="Cichocki N."/>
            <person name="Veneault-Fourrey C."/>
            <person name="LaButti K."/>
            <person name="Lindquist E.A."/>
            <person name="Lipzen A."/>
            <person name="Lundell T."/>
            <person name="Morin E."/>
            <person name="Murat C."/>
            <person name="Riley R."/>
            <person name="Ohm R."/>
            <person name="Sun H."/>
            <person name="Tunlid A."/>
            <person name="Henrissat B."/>
            <person name="Grigoriev I.V."/>
            <person name="Hibbett D.S."/>
            <person name="Martin F."/>
        </authorList>
    </citation>
    <scope>NUCLEOTIDE SEQUENCE [LARGE SCALE GENOMIC DNA]</scope>
    <source>
        <strain evidence="4">ATCC 200175</strain>
    </source>
</reference>
<dbReference type="Proteomes" id="UP000053647">
    <property type="component" value="Unassembled WGS sequence"/>
</dbReference>
<dbReference type="EMBL" id="KN819365">
    <property type="protein sequence ID" value="KIJ12339.1"/>
    <property type="molecule type" value="Genomic_DNA"/>
</dbReference>
<sequence length="651" mass="70214">MSTALPAANDGKQHDHYFRGKLLRLVGVVVAQLFILTFAASWLGEEIDYQCISFDTFVTQMIVAEPRITTTVVTLMATALSLTSAFLLGYSVREALRHLLWKPRTLVQVSAGVALAKGSNIYKWEYKKLTLITWFVFGVTRLLVTGWTTLLAPTLATCYFNVQGTELDVTSPAFSQFLGTELSVYTPADIHDASFPIIDVGGSVSGIAAAGVSFGMPGIVNFNEAKYNLSTGGILPTIVAYAGSQAPPGANGTRLNFSGGQTIANAVANHGSSSSPRNWLGIQRNFSVLQQGLTANITCQSAATSSELLNFTNLNVTTLITPPGSTSPAYSVVAWNSTANCSASSLATQEYITWANASGQPDTQGTGFLPSVVCPGHLNDIDSYSKFVIATQGFYKYNFLPSTVCEITPLITTTRIDYTAGGIINASQIILNQTFTPNDTYLLFYLAGVANYHARNSQGLMNSIIGDTLYSIYSGEYNTPISDNITAVYRELEDYWRGVIEFSATFLRAGYSAEGAFQGGTPSNMSAAVNGSMTMITMGWANRGAIYTFSILPLGIVTILTMMAVIYSLVQSWKERHDPHKRTSFDVSDTLHLIMASAQGGLAADLSGFDAQGLKENEGIRVQLTELPDHKKKLDVGRSEEVKSAKNDPEQ</sequence>
<feature type="transmembrane region" description="Helical" evidence="2">
    <location>
        <begin position="22"/>
        <end position="43"/>
    </location>
</feature>
<evidence type="ECO:0000313" key="4">
    <source>
        <dbReference type="Proteomes" id="UP000053647"/>
    </source>
</evidence>
<keyword evidence="2" id="KW-0472">Membrane</keyword>
<organism evidence="3 4">
    <name type="scientific">Paxillus involutus ATCC 200175</name>
    <dbReference type="NCBI Taxonomy" id="664439"/>
    <lineage>
        <taxon>Eukaryota</taxon>
        <taxon>Fungi</taxon>
        <taxon>Dikarya</taxon>
        <taxon>Basidiomycota</taxon>
        <taxon>Agaricomycotina</taxon>
        <taxon>Agaricomycetes</taxon>
        <taxon>Agaricomycetidae</taxon>
        <taxon>Boletales</taxon>
        <taxon>Paxilineae</taxon>
        <taxon>Paxillaceae</taxon>
        <taxon>Paxillus</taxon>
    </lineage>
</organism>
<accession>A0A0C9STU5</accession>
<evidence type="ECO:0000256" key="1">
    <source>
        <dbReference type="SAM" id="MobiDB-lite"/>
    </source>
</evidence>
<dbReference type="AlphaFoldDB" id="A0A0C9STU5"/>
<keyword evidence="2" id="KW-1133">Transmembrane helix</keyword>
<keyword evidence="2" id="KW-0812">Transmembrane</keyword>
<protein>
    <submittedName>
        <fullName evidence="3">Uncharacterized protein</fullName>
    </submittedName>
</protein>
<dbReference type="OrthoDB" id="3351168at2759"/>